<proteinExistence type="inferred from homology"/>
<dbReference type="InterPro" id="IPR011014">
    <property type="entry name" value="MscS_channel_TM-2"/>
</dbReference>
<dbReference type="GO" id="GO:0005886">
    <property type="term" value="C:plasma membrane"/>
    <property type="evidence" value="ECO:0007669"/>
    <property type="project" value="UniProtKB-SubCell"/>
</dbReference>
<dbReference type="Gene3D" id="2.30.30.60">
    <property type="match status" value="1"/>
</dbReference>
<dbReference type="Pfam" id="PF21082">
    <property type="entry name" value="MS_channel_3rd"/>
    <property type="match status" value="1"/>
</dbReference>
<evidence type="ECO:0000256" key="6">
    <source>
        <dbReference type="ARBA" id="ARBA00023136"/>
    </source>
</evidence>
<dbReference type="Gene3D" id="1.10.287.1260">
    <property type="match status" value="1"/>
</dbReference>
<dbReference type="InterPro" id="IPR022249">
    <property type="entry name" value="DUF3772"/>
</dbReference>
<organism evidence="13 14">
    <name type="scientific">Rubellimicrobium rubrum</name>
    <dbReference type="NCBI Taxonomy" id="2585369"/>
    <lineage>
        <taxon>Bacteria</taxon>
        <taxon>Pseudomonadati</taxon>
        <taxon>Pseudomonadota</taxon>
        <taxon>Alphaproteobacteria</taxon>
        <taxon>Rhodobacterales</taxon>
        <taxon>Roseobacteraceae</taxon>
        <taxon>Rubellimicrobium</taxon>
    </lineage>
</organism>
<name>A0A5C4N8R0_9RHOB</name>
<feature type="transmembrane region" description="Helical" evidence="8">
    <location>
        <begin position="579"/>
        <end position="601"/>
    </location>
</feature>
<dbReference type="InterPro" id="IPR049278">
    <property type="entry name" value="MS_channel_C"/>
</dbReference>
<evidence type="ECO:0000256" key="5">
    <source>
        <dbReference type="ARBA" id="ARBA00022989"/>
    </source>
</evidence>
<dbReference type="AlphaFoldDB" id="A0A5C4N8R0"/>
<dbReference type="InterPro" id="IPR011066">
    <property type="entry name" value="MscS_channel_C_sf"/>
</dbReference>
<dbReference type="Gene3D" id="3.30.70.100">
    <property type="match status" value="1"/>
</dbReference>
<evidence type="ECO:0000313" key="13">
    <source>
        <dbReference type="EMBL" id="TNC52722.1"/>
    </source>
</evidence>
<gene>
    <name evidence="13" type="ORF">FHG66_00025</name>
</gene>
<feature type="signal peptide" evidence="9">
    <location>
        <begin position="1"/>
        <end position="21"/>
    </location>
</feature>
<dbReference type="Pfam" id="PF12607">
    <property type="entry name" value="DUF3772"/>
    <property type="match status" value="1"/>
</dbReference>
<dbReference type="SUPFAM" id="SSF50182">
    <property type="entry name" value="Sm-like ribonucleoproteins"/>
    <property type="match status" value="1"/>
</dbReference>
<evidence type="ECO:0000259" key="11">
    <source>
        <dbReference type="Pfam" id="PF12607"/>
    </source>
</evidence>
<keyword evidence="6 8" id="KW-0472">Membrane</keyword>
<evidence type="ECO:0000313" key="14">
    <source>
        <dbReference type="Proteomes" id="UP000305887"/>
    </source>
</evidence>
<feature type="domain" description="DUF3772" evidence="11">
    <location>
        <begin position="147"/>
        <end position="191"/>
    </location>
</feature>
<dbReference type="OrthoDB" id="9799209at2"/>
<feature type="transmembrane region" description="Helical" evidence="8">
    <location>
        <begin position="301"/>
        <end position="322"/>
    </location>
</feature>
<dbReference type="PANTHER" id="PTHR30347:SF1">
    <property type="entry name" value="MECHANOSENSITIVE CHANNEL MSCK"/>
    <property type="match status" value="1"/>
</dbReference>
<feature type="chain" id="PRO_5023129092" evidence="9">
    <location>
        <begin position="22"/>
        <end position="797"/>
    </location>
</feature>
<sequence length="797" mass="84348">MRAVRACLAALVLGLATPVLGQEANTAPAAQDAAAEDGQAGPATEAPGGGPDYAAWAETAARAEALSESGRGSAFALSRLREEIVAWRDVFATAQAANASRIATVEAQIAALGPAPAEGEPIEDGRVAQRRADLTGSLARLRAPGLLAQEAYVHADGLVGEIDTLSRGRQAAALLSRSAPPLDPRIWPEVGDAVLTRTIGLWKELNTSVRSEARREVFAVNWPLALVFLVIGAAVLARGRGWVAMLGARFLAARTRGRFRGPHAVNVATLATSVGYELVPLAGLLSLAWAVDASGLFGTRVMALINAVPLAGACVLGTAWLARLFFASDRVNPAPFDFPSESKEDLGSRLRQSGWILAADVVVRAFLSVGDIAPEVKAALLFPVDLLLALVVFRLGRSLARAGAPSAGQEEDESTLFRRRMVTFAGRAMIGVAVAAPVLSLLGFHRAGSAILLPSVITLGLLGLLIVLQWFATDVYALLTRREDTIRDALLPVLVGFALFLLALPVLALIWGARPEDLAEAWTRFLNGITVGETRLSPRQFATFAVIFAAGWFLTRLFQAMLRSTLLPKTRLDAGAQNAVVSGLGYLGLTLAALLAVTIAGLDLSNLAIVAGALSVGIGFGLQNIVQNFVSGIILLIERPFNEGDWIEVGPRMGYVRDISVRSTRIETFDRTDVIVPNADLVSGQVVNWTRGNLVGRLVMPVSVGFGNDVDHVIAVLRSVAEANPMVLLSPPPAVILAGFGADVLNFEIRAIIRDVNFGTTVRSEINQEIARRFLEEGIHTAAVPPPPPPPPKPVPA</sequence>
<evidence type="ECO:0000256" key="9">
    <source>
        <dbReference type="SAM" id="SignalP"/>
    </source>
</evidence>
<dbReference type="PANTHER" id="PTHR30347">
    <property type="entry name" value="POTASSIUM CHANNEL RELATED"/>
    <property type="match status" value="1"/>
</dbReference>
<feature type="transmembrane region" description="Helical" evidence="8">
    <location>
        <begin position="607"/>
        <end position="626"/>
    </location>
</feature>
<keyword evidence="9" id="KW-0732">Signal</keyword>
<dbReference type="RefSeq" id="WP_139074486.1">
    <property type="nucleotide sequence ID" value="NZ_VDFU01000001.1"/>
</dbReference>
<dbReference type="SUPFAM" id="SSF82861">
    <property type="entry name" value="Mechanosensitive channel protein MscS (YggB), transmembrane region"/>
    <property type="match status" value="1"/>
</dbReference>
<evidence type="ECO:0000256" key="1">
    <source>
        <dbReference type="ARBA" id="ARBA00004651"/>
    </source>
</evidence>
<reference evidence="13 14" key="1">
    <citation type="submission" date="2019-06" db="EMBL/GenBank/DDBJ databases">
        <title>YIM 131921 draft genome.</title>
        <authorList>
            <person name="Jiang L."/>
        </authorList>
    </citation>
    <scope>NUCLEOTIDE SEQUENCE [LARGE SCALE GENOMIC DNA]</scope>
    <source>
        <strain evidence="13 14">YIM 131921</strain>
    </source>
</reference>
<keyword evidence="3" id="KW-1003">Cell membrane</keyword>
<dbReference type="InterPro" id="IPR023408">
    <property type="entry name" value="MscS_beta-dom_sf"/>
</dbReference>
<feature type="region of interest" description="Disordered" evidence="7">
    <location>
        <begin position="27"/>
        <end position="53"/>
    </location>
</feature>
<evidence type="ECO:0000256" key="3">
    <source>
        <dbReference type="ARBA" id="ARBA00022475"/>
    </source>
</evidence>
<evidence type="ECO:0000256" key="7">
    <source>
        <dbReference type="SAM" id="MobiDB-lite"/>
    </source>
</evidence>
<feature type="transmembrane region" description="Helical" evidence="8">
    <location>
        <begin position="424"/>
        <end position="445"/>
    </location>
</feature>
<dbReference type="Proteomes" id="UP000305887">
    <property type="component" value="Unassembled WGS sequence"/>
</dbReference>
<feature type="transmembrane region" description="Helical" evidence="8">
    <location>
        <begin position="264"/>
        <end position="289"/>
    </location>
</feature>
<dbReference type="EMBL" id="VDFU01000001">
    <property type="protein sequence ID" value="TNC52722.1"/>
    <property type="molecule type" value="Genomic_DNA"/>
</dbReference>
<comment type="similarity">
    <text evidence="2">Belongs to the MscS (TC 1.A.23) family.</text>
</comment>
<dbReference type="InterPro" id="IPR052702">
    <property type="entry name" value="MscS-like_channel"/>
</dbReference>
<keyword evidence="5 8" id="KW-1133">Transmembrane helix</keyword>
<dbReference type="Pfam" id="PF00924">
    <property type="entry name" value="MS_channel_2nd"/>
    <property type="match status" value="1"/>
</dbReference>
<comment type="subcellular location">
    <subcellularLocation>
        <location evidence="1">Cell membrane</location>
        <topology evidence="1">Multi-pass membrane protein</topology>
    </subcellularLocation>
</comment>
<feature type="domain" description="Mechanosensitive ion channel MscS C-terminal" evidence="12">
    <location>
        <begin position="699"/>
        <end position="780"/>
    </location>
</feature>
<dbReference type="SUPFAM" id="SSF82689">
    <property type="entry name" value="Mechanosensitive channel protein MscS (YggB), C-terminal domain"/>
    <property type="match status" value="1"/>
</dbReference>
<evidence type="ECO:0000256" key="4">
    <source>
        <dbReference type="ARBA" id="ARBA00022692"/>
    </source>
</evidence>
<feature type="domain" description="Mechanosensitive ion channel MscS" evidence="10">
    <location>
        <begin position="624"/>
        <end position="691"/>
    </location>
</feature>
<feature type="compositionally biased region" description="Low complexity" evidence="7">
    <location>
        <begin position="27"/>
        <end position="46"/>
    </location>
</feature>
<protein>
    <submittedName>
        <fullName evidence="13">DUF3772 domain-containing protein</fullName>
    </submittedName>
</protein>
<keyword evidence="4 8" id="KW-0812">Transmembrane</keyword>
<keyword evidence="14" id="KW-1185">Reference proteome</keyword>
<accession>A0A5C4N8R0</accession>
<dbReference type="InterPro" id="IPR006685">
    <property type="entry name" value="MscS_channel_2nd"/>
</dbReference>
<feature type="transmembrane region" description="Helical" evidence="8">
    <location>
        <begin position="451"/>
        <end position="477"/>
    </location>
</feature>
<feature type="transmembrane region" description="Helical" evidence="8">
    <location>
        <begin position="541"/>
        <end position="558"/>
    </location>
</feature>
<feature type="transmembrane region" description="Helical" evidence="8">
    <location>
        <begin position="489"/>
        <end position="513"/>
    </location>
</feature>
<evidence type="ECO:0000259" key="10">
    <source>
        <dbReference type="Pfam" id="PF00924"/>
    </source>
</evidence>
<evidence type="ECO:0000259" key="12">
    <source>
        <dbReference type="Pfam" id="PF21082"/>
    </source>
</evidence>
<dbReference type="GO" id="GO:0008381">
    <property type="term" value="F:mechanosensitive monoatomic ion channel activity"/>
    <property type="evidence" value="ECO:0007669"/>
    <property type="project" value="UniProtKB-ARBA"/>
</dbReference>
<evidence type="ECO:0000256" key="8">
    <source>
        <dbReference type="SAM" id="Phobius"/>
    </source>
</evidence>
<feature type="transmembrane region" description="Helical" evidence="8">
    <location>
        <begin position="222"/>
        <end position="243"/>
    </location>
</feature>
<dbReference type="InterPro" id="IPR010920">
    <property type="entry name" value="LSM_dom_sf"/>
</dbReference>
<comment type="caution">
    <text evidence="13">The sequence shown here is derived from an EMBL/GenBank/DDBJ whole genome shotgun (WGS) entry which is preliminary data.</text>
</comment>
<evidence type="ECO:0000256" key="2">
    <source>
        <dbReference type="ARBA" id="ARBA00008017"/>
    </source>
</evidence>